<gene>
    <name evidence="1" type="ORF">H9639_14300</name>
</gene>
<accession>A0ABR8UVB1</accession>
<dbReference type="RefSeq" id="WP_191808752.1">
    <property type="nucleotide sequence ID" value="NZ_JACSQD010000007.1"/>
</dbReference>
<dbReference type="InterPro" id="IPR050275">
    <property type="entry name" value="PGM_Phosphatase"/>
</dbReference>
<dbReference type="PANTHER" id="PTHR48100">
    <property type="entry name" value="BROAD-SPECIFICITY PHOSPHATASE YOR283W-RELATED"/>
    <property type="match status" value="1"/>
</dbReference>
<dbReference type="Proteomes" id="UP000609874">
    <property type="component" value="Unassembled WGS sequence"/>
</dbReference>
<dbReference type="CDD" id="cd07067">
    <property type="entry name" value="HP_PGM_like"/>
    <property type="match status" value="1"/>
</dbReference>
<protein>
    <submittedName>
        <fullName evidence="1">Histidine phosphatase family protein</fullName>
    </submittedName>
</protein>
<dbReference type="InterPro" id="IPR029033">
    <property type="entry name" value="His_PPase_superfam"/>
</dbReference>
<sequence>MRHDGVRKLPARLVLARHGETDWNQERRLQGRTDNPLNGVGRAQARRAGRLLAAEPWDVVVSSPLLRAVQTAQIVADAAGLQPAGTLPGLIERDYGSAEGLHLNGLTEPQLTAALGIGEPEEAVAERGISALRSVAAQYPGQRIVAVAHGTLIRLTLSALTGRPYPRVLNGEVVEVPLAALRESRLPPRQIAIG</sequence>
<dbReference type="InterPro" id="IPR013078">
    <property type="entry name" value="His_Pase_superF_clade-1"/>
</dbReference>
<evidence type="ECO:0000313" key="1">
    <source>
        <dbReference type="EMBL" id="MBD7996468.1"/>
    </source>
</evidence>
<organism evidence="1 2">
    <name type="scientific">Arthrobacter gallicola</name>
    <dbReference type="NCBI Taxonomy" id="2762225"/>
    <lineage>
        <taxon>Bacteria</taxon>
        <taxon>Bacillati</taxon>
        <taxon>Actinomycetota</taxon>
        <taxon>Actinomycetes</taxon>
        <taxon>Micrococcales</taxon>
        <taxon>Micrococcaceae</taxon>
        <taxon>Arthrobacter</taxon>
    </lineage>
</organism>
<keyword evidence="2" id="KW-1185">Reference proteome</keyword>
<dbReference type="SMART" id="SM00855">
    <property type="entry name" value="PGAM"/>
    <property type="match status" value="1"/>
</dbReference>
<evidence type="ECO:0000313" key="2">
    <source>
        <dbReference type="Proteomes" id="UP000609874"/>
    </source>
</evidence>
<reference evidence="1 2" key="1">
    <citation type="submission" date="2020-08" db="EMBL/GenBank/DDBJ databases">
        <title>A Genomic Blueprint of the Chicken Gut Microbiome.</title>
        <authorList>
            <person name="Gilroy R."/>
            <person name="Ravi A."/>
            <person name="Getino M."/>
            <person name="Pursley I."/>
            <person name="Horton D.L."/>
            <person name="Alikhan N.-F."/>
            <person name="Baker D."/>
            <person name="Gharbi K."/>
            <person name="Hall N."/>
            <person name="Watson M."/>
            <person name="Adriaenssens E.M."/>
            <person name="Foster-Nyarko E."/>
            <person name="Jarju S."/>
            <person name="Secka A."/>
            <person name="Antonio M."/>
            <person name="Oren A."/>
            <person name="Chaudhuri R."/>
            <person name="La Ragione R.M."/>
            <person name="Hildebrand F."/>
            <person name="Pallen M.J."/>
        </authorList>
    </citation>
    <scope>NUCLEOTIDE SEQUENCE [LARGE SCALE GENOMIC DNA]</scope>
    <source>
        <strain evidence="1 2">Sa2CUA1</strain>
    </source>
</reference>
<dbReference type="InterPro" id="IPR001345">
    <property type="entry name" value="PG/BPGM_mutase_AS"/>
</dbReference>
<dbReference type="PROSITE" id="PS00175">
    <property type="entry name" value="PG_MUTASE"/>
    <property type="match status" value="1"/>
</dbReference>
<name>A0ABR8UVB1_9MICC</name>
<comment type="caution">
    <text evidence="1">The sequence shown here is derived from an EMBL/GenBank/DDBJ whole genome shotgun (WGS) entry which is preliminary data.</text>
</comment>
<dbReference type="Gene3D" id="3.40.50.1240">
    <property type="entry name" value="Phosphoglycerate mutase-like"/>
    <property type="match status" value="1"/>
</dbReference>
<proteinExistence type="predicted"/>
<dbReference type="EMBL" id="JACSQD010000007">
    <property type="protein sequence ID" value="MBD7996468.1"/>
    <property type="molecule type" value="Genomic_DNA"/>
</dbReference>
<dbReference type="PANTHER" id="PTHR48100:SF59">
    <property type="entry name" value="ADENOSYLCOBALAMIN_ALPHA-RIBAZOLE PHOSPHATASE"/>
    <property type="match status" value="1"/>
</dbReference>
<dbReference type="Pfam" id="PF00300">
    <property type="entry name" value="His_Phos_1"/>
    <property type="match status" value="1"/>
</dbReference>
<dbReference type="SUPFAM" id="SSF53254">
    <property type="entry name" value="Phosphoglycerate mutase-like"/>
    <property type="match status" value="1"/>
</dbReference>